<sequence>MLQQVERIRKTRTFFLDKIRTLSTEEWNLIPPGYSNNIVWNVGHMIAAQQGICYVRAGLPVVTDEDFYHAYKPGSRPTSFTGPEEIEQIKALFFSTLLQLEKDVQQGIFHHYTSWTSRYDITVSTIQEAMDLLMHHEGYHAGIISGIKYCITK</sequence>
<accession>A0A173MNL7</accession>
<dbReference type="KEGG" id="fln:FLA_5134"/>
<dbReference type="EMBL" id="FTOR01000001">
    <property type="protein sequence ID" value="SIS67101.1"/>
    <property type="molecule type" value="Genomic_DNA"/>
</dbReference>
<dbReference type="Gene3D" id="1.20.120.450">
    <property type="entry name" value="dinb family like domain"/>
    <property type="match status" value="1"/>
</dbReference>
<name>A0A173MNL7_9BACT</name>
<evidence type="ECO:0000313" key="3">
    <source>
        <dbReference type="Proteomes" id="UP000186917"/>
    </source>
</evidence>
<keyword evidence="3" id="KW-1185">Reference proteome</keyword>
<gene>
    <name evidence="2" type="ORF">SAMN05421788_101533</name>
</gene>
<reference evidence="3" key="1">
    <citation type="submission" date="2017-01" db="EMBL/GenBank/DDBJ databases">
        <authorList>
            <person name="Varghese N."/>
            <person name="Submissions S."/>
        </authorList>
    </citation>
    <scope>NUCLEOTIDE SEQUENCE [LARGE SCALE GENOMIC DNA]</scope>
    <source>
        <strain evidence="3">DSM 21054</strain>
    </source>
</reference>
<evidence type="ECO:0000313" key="2">
    <source>
        <dbReference type="EMBL" id="SIS67101.1"/>
    </source>
</evidence>
<proteinExistence type="predicted"/>
<dbReference type="InterPro" id="IPR034660">
    <property type="entry name" value="DinB/YfiT-like"/>
</dbReference>
<dbReference type="RefSeq" id="WP_076375384.1">
    <property type="nucleotide sequence ID" value="NZ_AP017422.1"/>
</dbReference>
<dbReference type="OrthoDB" id="4295522at2"/>
<organism evidence="2 3">
    <name type="scientific">Filimonas lacunae</name>
    <dbReference type="NCBI Taxonomy" id="477680"/>
    <lineage>
        <taxon>Bacteria</taxon>
        <taxon>Pseudomonadati</taxon>
        <taxon>Bacteroidota</taxon>
        <taxon>Chitinophagia</taxon>
        <taxon>Chitinophagales</taxon>
        <taxon>Chitinophagaceae</taxon>
        <taxon>Filimonas</taxon>
    </lineage>
</organism>
<protein>
    <submittedName>
        <fullName evidence="2">DinB superfamily protein</fullName>
    </submittedName>
</protein>
<dbReference type="Pfam" id="PF12867">
    <property type="entry name" value="DinB_2"/>
    <property type="match status" value="1"/>
</dbReference>
<dbReference type="Proteomes" id="UP000186917">
    <property type="component" value="Unassembled WGS sequence"/>
</dbReference>
<dbReference type="STRING" id="477680.SAMN05421788_101533"/>
<evidence type="ECO:0000259" key="1">
    <source>
        <dbReference type="Pfam" id="PF12867"/>
    </source>
</evidence>
<dbReference type="SUPFAM" id="SSF109854">
    <property type="entry name" value="DinB/YfiT-like putative metalloenzymes"/>
    <property type="match status" value="1"/>
</dbReference>
<dbReference type="AlphaFoldDB" id="A0A173MNL7"/>
<feature type="domain" description="DinB-like" evidence="1">
    <location>
        <begin position="9"/>
        <end position="144"/>
    </location>
</feature>
<dbReference type="InterPro" id="IPR024775">
    <property type="entry name" value="DinB-like"/>
</dbReference>